<name>A0A813XTN4_ADIRI</name>
<protein>
    <submittedName>
        <fullName evidence="1">Uncharacterized protein</fullName>
    </submittedName>
</protein>
<evidence type="ECO:0000313" key="3">
    <source>
        <dbReference type="Proteomes" id="UP000663828"/>
    </source>
</evidence>
<dbReference type="EMBL" id="CAJNOR010000308">
    <property type="protein sequence ID" value="CAF0875251.1"/>
    <property type="molecule type" value="Genomic_DNA"/>
</dbReference>
<gene>
    <name evidence="2" type="ORF">EDS130_LOCUS20191</name>
    <name evidence="1" type="ORF">XAT740_LOCUS6705</name>
</gene>
<dbReference type="Proteomes" id="UP000663852">
    <property type="component" value="Unassembled WGS sequence"/>
</dbReference>
<dbReference type="PANTHER" id="PTHR36649">
    <property type="entry name" value="UBIQUITIN-LIKE DOMAIN-CONTAINING PROTEIN"/>
    <property type="match status" value="1"/>
</dbReference>
<accession>A0A813XTN4</accession>
<dbReference type="AlphaFoldDB" id="A0A813XTN4"/>
<proteinExistence type="predicted"/>
<evidence type="ECO:0000313" key="2">
    <source>
        <dbReference type="EMBL" id="CAF1105062.1"/>
    </source>
</evidence>
<keyword evidence="3" id="KW-1185">Reference proteome</keyword>
<comment type="caution">
    <text evidence="1">The sequence shown here is derived from an EMBL/GenBank/DDBJ whole genome shotgun (WGS) entry which is preliminary data.</text>
</comment>
<organism evidence="1 3">
    <name type="scientific">Adineta ricciae</name>
    <name type="common">Rotifer</name>
    <dbReference type="NCBI Taxonomy" id="249248"/>
    <lineage>
        <taxon>Eukaryota</taxon>
        <taxon>Metazoa</taxon>
        <taxon>Spiralia</taxon>
        <taxon>Gnathifera</taxon>
        <taxon>Rotifera</taxon>
        <taxon>Eurotatoria</taxon>
        <taxon>Bdelloidea</taxon>
        <taxon>Adinetida</taxon>
        <taxon>Adinetidae</taxon>
        <taxon>Adineta</taxon>
    </lineage>
</organism>
<reference evidence="1" key="1">
    <citation type="submission" date="2021-02" db="EMBL/GenBank/DDBJ databases">
        <authorList>
            <person name="Nowell W R."/>
        </authorList>
    </citation>
    <scope>NUCLEOTIDE SEQUENCE</scope>
</reference>
<dbReference type="Proteomes" id="UP000663828">
    <property type="component" value="Unassembled WGS sequence"/>
</dbReference>
<evidence type="ECO:0000313" key="1">
    <source>
        <dbReference type="EMBL" id="CAF0875251.1"/>
    </source>
</evidence>
<dbReference type="EMBL" id="CAJNOJ010000099">
    <property type="protein sequence ID" value="CAF1105062.1"/>
    <property type="molecule type" value="Genomic_DNA"/>
</dbReference>
<dbReference type="OrthoDB" id="428577at2759"/>
<dbReference type="PANTHER" id="PTHR36649:SF28">
    <property type="entry name" value="UBIQUITIN-LIKE DOMAIN-CONTAINING PROTEIN"/>
    <property type="match status" value="1"/>
</dbReference>
<sequence length="505" mass="57319">MASRTSLLIMTNDEFDRGSKVDKQRTMRIENLRMRLNALILKRHDELMKVYSHAKINRSVPTPPCTPSPYSPILSANFAEHISSQISLKIDNIVFESNSILIDMAPTSCDIHSESDQIGNDSIYPEGITDLYPYSIAARYRKSIGQSTNFREYPLTIAEDSIETLMIGLDNFANQHDCMLVFSDKEQQYDQSICRAACGVADLGSIHLLANDFILTANFQFEIDLSYHGDIANSEDGIRKFVFNFCDSIAKVLSCESNVVRIFSISQADDEPDQSEVIFGLTTIDQKITELLAHKLQVYSRSGFSHGTILDYVNPKDYECVWKPNLHYLQIRPIDFDPQYNYDYRQSDLLDKDTRGGYPYFLPIGWFRHGLNVSTKYGHDRTWIGHVNAPGEWPVAFHGTCKEAVTGIVANDVLLKEANETGLYVATHCHGGADLYTTPFTVTTSEDQSEQFRIVFQCRVEPQKFTTHMSPVNEGEAWHFVDPNAIRPYGILLKKNCSNEQQDFC</sequence>